<evidence type="ECO:0000256" key="2">
    <source>
        <dbReference type="SAM" id="SignalP"/>
    </source>
</evidence>
<dbReference type="EMBL" id="KQ947446">
    <property type="protein sequence ID" value="KUJ06487.1"/>
    <property type="molecule type" value="Genomic_DNA"/>
</dbReference>
<feature type="compositionally biased region" description="Basic residues" evidence="1">
    <location>
        <begin position="167"/>
        <end position="179"/>
    </location>
</feature>
<feature type="compositionally biased region" description="Polar residues" evidence="1">
    <location>
        <begin position="623"/>
        <end position="633"/>
    </location>
</feature>
<feature type="compositionally biased region" description="Polar residues" evidence="1">
    <location>
        <begin position="54"/>
        <end position="65"/>
    </location>
</feature>
<feature type="region of interest" description="Disordered" evidence="1">
    <location>
        <begin position="51"/>
        <end position="72"/>
    </location>
</feature>
<feature type="compositionally biased region" description="Low complexity" evidence="1">
    <location>
        <begin position="556"/>
        <end position="566"/>
    </location>
</feature>
<feature type="region of interest" description="Disordered" evidence="1">
    <location>
        <begin position="547"/>
        <end position="640"/>
    </location>
</feature>
<feature type="chain" id="PRO_5007287832" evidence="2">
    <location>
        <begin position="22"/>
        <end position="685"/>
    </location>
</feature>
<dbReference type="RefSeq" id="XP_018060842.1">
    <property type="nucleotide sequence ID" value="XM_018213771.1"/>
</dbReference>
<feature type="region of interest" description="Disordered" evidence="1">
    <location>
        <begin position="500"/>
        <end position="523"/>
    </location>
</feature>
<reference evidence="3 4" key="1">
    <citation type="submission" date="2015-10" db="EMBL/GenBank/DDBJ databases">
        <title>Full genome of DAOMC 229536 Phialocephala scopiformis, a fungal endophyte of spruce producing the potent anti-insectan compound rugulosin.</title>
        <authorList>
            <consortium name="DOE Joint Genome Institute"/>
            <person name="Walker A.K."/>
            <person name="Frasz S.L."/>
            <person name="Seifert K.A."/>
            <person name="Miller J.D."/>
            <person name="Mondo S.J."/>
            <person name="Labutti K."/>
            <person name="Lipzen A."/>
            <person name="Dockter R."/>
            <person name="Kennedy M."/>
            <person name="Grigoriev I.V."/>
            <person name="Spatafora J.W."/>
        </authorList>
    </citation>
    <scope>NUCLEOTIDE SEQUENCE [LARGE SCALE GENOMIC DNA]</scope>
    <source>
        <strain evidence="3 4">CBS 120377</strain>
    </source>
</reference>
<keyword evidence="2" id="KW-0732">Signal</keyword>
<dbReference type="Proteomes" id="UP000070700">
    <property type="component" value="Unassembled WGS sequence"/>
</dbReference>
<sequence>MKINCCIAAAILAYCAAAAAAASPNPTSTMTSASLPSEPVSLFVFPDGAIKSKTPGSSNTASKNPGNLEDFPTIREDFSLNHHKNGTHRSGYRPGYRPGGHGPVVHPHHGKDHKNETLSKEHHLDARALDHKHGKNSTINHYRPIFRPMGHGGYGPVMLPPHPVAKHNASHGMHSHPAAKHNTTIGKQSHHGAKHNFTLGMHSHPVAKHNTTLEKQHAHIENWKNKIISDFKKGNLSVVEMLKALHVLHGSQPANITSPATLNTTSAAPQTEDEAIMSYFISSSEDAQPGNCSMRKAIEARKIIHNHDQDHTIVDDCKITSAEKTSKEASSIISKTKTEITNVHSDKTSNKHKTLADASDEINGMVDLPPQLVDYYLDQLAKMNASNANTFNNTTGGKTTLKTYTKTDPKEGTGSSDTNYRSINVTSVNRHEELEMDGHVPISVNSKAYNETPALSSSSLLSSIEHSSVATSLDVKLTPTVHSSIEPAITHEASTTSFSKSSISLEHSSTPSPTTFSSVTTSTPDATAEANKKLASVLASRLRAISVHTTTDSPKETTQPSTSTSEQENDNQPTATSTNEEETPIQTPKPSTDAKKKLASLLRPKFGGQTSTDSASAKKTTSPEETSNGGETTQPERRGQKAYINEVARLSKVHMDATSACKSNVTCVAESNQNYALALSEVKYH</sequence>
<organism evidence="3 4">
    <name type="scientific">Mollisia scopiformis</name>
    <name type="common">Conifer needle endophyte fungus</name>
    <name type="synonym">Phialocephala scopiformis</name>
    <dbReference type="NCBI Taxonomy" id="149040"/>
    <lineage>
        <taxon>Eukaryota</taxon>
        <taxon>Fungi</taxon>
        <taxon>Dikarya</taxon>
        <taxon>Ascomycota</taxon>
        <taxon>Pezizomycotina</taxon>
        <taxon>Leotiomycetes</taxon>
        <taxon>Helotiales</taxon>
        <taxon>Mollisiaceae</taxon>
        <taxon>Mollisia</taxon>
    </lineage>
</organism>
<dbReference type="KEGG" id="psco:LY89DRAFT_678752"/>
<evidence type="ECO:0000313" key="3">
    <source>
        <dbReference type="EMBL" id="KUJ06487.1"/>
    </source>
</evidence>
<dbReference type="InParanoid" id="A0A132B493"/>
<keyword evidence="4" id="KW-1185">Reference proteome</keyword>
<name>A0A132B493_MOLSC</name>
<dbReference type="AlphaFoldDB" id="A0A132B493"/>
<feature type="region of interest" description="Disordered" evidence="1">
    <location>
        <begin position="395"/>
        <end position="421"/>
    </location>
</feature>
<protein>
    <submittedName>
        <fullName evidence="3">Uncharacterized protein</fullName>
    </submittedName>
</protein>
<evidence type="ECO:0000313" key="4">
    <source>
        <dbReference type="Proteomes" id="UP000070700"/>
    </source>
</evidence>
<proteinExistence type="predicted"/>
<accession>A0A132B493</accession>
<gene>
    <name evidence="3" type="ORF">LY89DRAFT_678752</name>
</gene>
<feature type="compositionally biased region" description="Polar residues" evidence="1">
    <location>
        <begin position="570"/>
        <end position="590"/>
    </location>
</feature>
<feature type="signal peptide" evidence="2">
    <location>
        <begin position="1"/>
        <end position="21"/>
    </location>
</feature>
<feature type="compositionally biased region" description="Low complexity" evidence="1">
    <location>
        <begin position="610"/>
        <end position="620"/>
    </location>
</feature>
<evidence type="ECO:0000256" key="1">
    <source>
        <dbReference type="SAM" id="MobiDB-lite"/>
    </source>
</evidence>
<feature type="region of interest" description="Disordered" evidence="1">
    <location>
        <begin position="167"/>
        <end position="191"/>
    </location>
</feature>
<dbReference type="GeneID" id="28823497"/>
<feature type="compositionally biased region" description="Low complexity" evidence="1">
    <location>
        <begin position="395"/>
        <end position="404"/>
    </location>
</feature>